<dbReference type="PATRIC" id="fig|1233171.3.peg.1039"/>
<protein>
    <submittedName>
        <fullName evidence="1">Uncharacterized protein</fullName>
    </submittedName>
</protein>
<dbReference type="AlphaFoldDB" id="T4VN64"/>
<gene>
    <name evidence="1" type="ORF">C672_1143</name>
</gene>
<comment type="caution">
    <text evidence="1">The sequence shown here is derived from an EMBL/GenBank/DDBJ whole genome shotgun (WGS) entry which is preliminary data.</text>
</comment>
<accession>T4VN64</accession>
<evidence type="ECO:0000313" key="2">
    <source>
        <dbReference type="Proteomes" id="UP000015688"/>
    </source>
</evidence>
<evidence type="ECO:0000313" key="1">
    <source>
        <dbReference type="EMBL" id="EQK42201.1"/>
    </source>
</evidence>
<dbReference type="EMBL" id="AVNC01000015">
    <property type="protein sequence ID" value="EQK42201.1"/>
    <property type="molecule type" value="Genomic_DNA"/>
</dbReference>
<proteinExistence type="predicted"/>
<sequence>MKFLIKLKLKNLKKIFYFNLKIFEGGKLKNNKVDWKITLYLMY</sequence>
<reference evidence="1 2" key="1">
    <citation type="submission" date="2013-06" db="EMBL/GenBank/DDBJ databases">
        <authorList>
            <person name="Walk S."/>
            <person name="Aronoff D."/>
            <person name="Young V.Y."/>
            <person name="Marsh J."/>
            <person name="Harrison L."/>
            <person name="Daugherty S.C."/>
            <person name="Shefchek K.A."/>
            <person name="Hine E.E."/>
            <person name="Tallon L.J."/>
            <person name="Sadzewicz L.K."/>
            <person name="Rasko D.A."/>
        </authorList>
    </citation>
    <scope>NUCLEOTIDE SEQUENCE [LARGE SCALE GENOMIC DNA]</scope>
    <source>
        <strain evidence="1 2">ATCC 638</strain>
    </source>
</reference>
<dbReference type="Proteomes" id="UP000015688">
    <property type="component" value="Unassembled WGS sequence"/>
</dbReference>
<organism evidence="1 2">
    <name type="scientific">Paraclostridium bifermentans ATCC 638 = DSM 14991</name>
    <dbReference type="NCBI Taxonomy" id="1233171"/>
    <lineage>
        <taxon>Bacteria</taxon>
        <taxon>Bacillati</taxon>
        <taxon>Bacillota</taxon>
        <taxon>Clostridia</taxon>
        <taxon>Peptostreptococcales</taxon>
        <taxon>Peptostreptococcaceae</taxon>
        <taxon>Paraclostridium</taxon>
    </lineage>
</organism>
<name>T4VN64_PARBF</name>